<reference evidence="2 3" key="1">
    <citation type="submission" date="2022-10" db="EMBL/GenBank/DDBJ databases">
        <title>Luteolibacter flavescens strain MCCC 1K03193, whole genome shotgun sequencing project.</title>
        <authorList>
            <person name="Zhao G."/>
            <person name="Shen L."/>
        </authorList>
    </citation>
    <scope>NUCLEOTIDE SEQUENCE [LARGE SCALE GENOMIC DNA]</scope>
    <source>
        <strain evidence="2 3">MCCC 1K03193</strain>
    </source>
</reference>
<dbReference type="EMBL" id="JAPDDS010000009">
    <property type="protein sequence ID" value="MCW1886320.1"/>
    <property type="molecule type" value="Genomic_DNA"/>
</dbReference>
<dbReference type="PANTHER" id="PTHR33608:SF7">
    <property type="entry name" value="DUF58 DOMAIN-CONTAINING PROTEIN"/>
    <property type="match status" value="1"/>
</dbReference>
<dbReference type="InterPro" id="IPR036465">
    <property type="entry name" value="vWFA_dom_sf"/>
</dbReference>
<organism evidence="2 3">
    <name type="scientific">Luteolibacter flavescens</name>
    <dbReference type="NCBI Taxonomy" id="1859460"/>
    <lineage>
        <taxon>Bacteria</taxon>
        <taxon>Pseudomonadati</taxon>
        <taxon>Verrucomicrobiota</taxon>
        <taxon>Verrucomicrobiia</taxon>
        <taxon>Verrucomicrobiales</taxon>
        <taxon>Verrucomicrobiaceae</taxon>
        <taxon>Luteolibacter</taxon>
    </lineage>
</organism>
<comment type="caution">
    <text evidence="2">The sequence shown here is derived from an EMBL/GenBank/DDBJ whole genome shotgun (WGS) entry which is preliminary data.</text>
</comment>
<keyword evidence="3" id="KW-1185">Reference proteome</keyword>
<evidence type="ECO:0000259" key="1">
    <source>
        <dbReference type="Pfam" id="PF01882"/>
    </source>
</evidence>
<dbReference type="Pfam" id="PF01882">
    <property type="entry name" value="DUF58"/>
    <property type="match status" value="1"/>
</dbReference>
<sequence length="297" mass="33668">MADAAIHLDESLLDSIQDLSLTARHLVNGFLQGQHRSALRGVSQEFMAYRPYLPGDALKDVDWNVWARSDHYFIRQFRHESNFRGYLVLDASKSMDFGDGTRNKFTYGRLLAACLASLMLAQMDAPGLAVLGLEGGVKWLPPSTRADHLDQLFHQLGTTRADGRTAGLGDISSMAEDLRRRSLAVWITDGFFDPEEGRDLLTQLRLREMDVLVFHLMHREEMEPQYDGEVLLTDSETGEEMIVDGAQLRRDYAPRLAAFLQEIEGLCTGLEAHYCRIITDEPLDEALHRYLALREQL</sequence>
<evidence type="ECO:0000313" key="2">
    <source>
        <dbReference type="EMBL" id="MCW1886320.1"/>
    </source>
</evidence>
<gene>
    <name evidence="2" type="ORF">OKA04_16400</name>
</gene>
<proteinExistence type="predicted"/>
<accession>A0ABT3FRW9</accession>
<dbReference type="Proteomes" id="UP001207930">
    <property type="component" value="Unassembled WGS sequence"/>
</dbReference>
<dbReference type="RefSeq" id="WP_264502276.1">
    <property type="nucleotide sequence ID" value="NZ_JAPDDS010000009.1"/>
</dbReference>
<protein>
    <submittedName>
        <fullName evidence="2">DUF58 domain-containing protein</fullName>
    </submittedName>
</protein>
<dbReference type="SUPFAM" id="SSF53300">
    <property type="entry name" value="vWA-like"/>
    <property type="match status" value="1"/>
</dbReference>
<dbReference type="PANTHER" id="PTHR33608">
    <property type="entry name" value="BLL2464 PROTEIN"/>
    <property type="match status" value="1"/>
</dbReference>
<name>A0ABT3FRW9_9BACT</name>
<dbReference type="InterPro" id="IPR002881">
    <property type="entry name" value="DUF58"/>
</dbReference>
<feature type="domain" description="DUF58" evidence="1">
    <location>
        <begin position="49"/>
        <end position="255"/>
    </location>
</feature>
<evidence type="ECO:0000313" key="3">
    <source>
        <dbReference type="Proteomes" id="UP001207930"/>
    </source>
</evidence>